<organism evidence="10 11">
    <name type="scientific">Methylophaga nitratireducenticrescens</name>
    <dbReference type="NCBI Taxonomy" id="754476"/>
    <lineage>
        <taxon>Bacteria</taxon>
        <taxon>Pseudomonadati</taxon>
        <taxon>Pseudomonadota</taxon>
        <taxon>Gammaproteobacteria</taxon>
        <taxon>Thiotrichales</taxon>
        <taxon>Piscirickettsiaceae</taxon>
        <taxon>Methylophaga</taxon>
    </lineage>
</organism>
<feature type="transmembrane region" description="Helical" evidence="7">
    <location>
        <begin position="6"/>
        <end position="25"/>
    </location>
</feature>
<feature type="transmembrane region" description="Helical" evidence="7">
    <location>
        <begin position="177"/>
        <end position="198"/>
    </location>
</feature>
<dbReference type="RefSeq" id="WP_014706290.1">
    <property type="nucleotide sequence ID" value="NC_017857.3"/>
</dbReference>
<evidence type="ECO:0000256" key="7">
    <source>
        <dbReference type="SAM" id="Phobius"/>
    </source>
</evidence>
<dbReference type="EMBL" id="CP003390">
    <property type="protein sequence ID" value="AFI83915.1"/>
    <property type="molecule type" value="Genomic_DNA"/>
</dbReference>
<dbReference type="GO" id="GO:0005886">
    <property type="term" value="C:plasma membrane"/>
    <property type="evidence" value="ECO:0007669"/>
    <property type="project" value="UniProtKB-SubCell"/>
</dbReference>
<dbReference type="PATRIC" id="fig|754476.3.peg.1059"/>
<gene>
    <name evidence="10" type="ordered locus">Q7A_1073</name>
</gene>
<feature type="transmembrane region" description="Helical" evidence="7">
    <location>
        <begin position="148"/>
        <end position="165"/>
    </location>
</feature>
<feature type="transmembrane region" description="Helical" evidence="7">
    <location>
        <begin position="32"/>
        <end position="49"/>
    </location>
</feature>
<reference evidence="10 11" key="2">
    <citation type="journal article" date="2013" name="Int. J. Syst. Evol. Microbiol.">
        <title>Methylophaga nitratireducenticrescens sp. nov. and Methylophaga frappieri sp. nov., isolated from the biofilm of the methanol-fed denitrification system treating the seawater at the Montreal Biodome.</title>
        <authorList>
            <person name="Villeneuve C."/>
            <person name="Martineau C."/>
            <person name="Mauffrey F."/>
            <person name="Villemur R."/>
        </authorList>
    </citation>
    <scope>NUCLEOTIDE SEQUENCE [LARGE SCALE GENOMIC DNA]</scope>
    <source>
        <strain evidence="10 11">JAM1</strain>
    </source>
</reference>
<dbReference type="InterPro" id="IPR025383">
    <property type="entry name" value="MrpA_C/MbhD"/>
</dbReference>
<evidence type="ECO:0000256" key="2">
    <source>
        <dbReference type="ARBA" id="ARBA00009425"/>
    </source>
</evidence>
<reference evidence="10 11" key="1">
    <citation type="journal article" date="2012" name="J. Bacteriol.">
        <title>Complete genome sequences of Methylophaga sp. strain JAM1 and Methylophaga sp. strain JAM7.</title>
        <authorList>
            <person name="Villeneuve C."/>
            <person name="Martineau C."/>
            <person name="Mauffrey F."/>
            <person name="Villemur R."/>
        </authorList>
    </citation>
    <scope>NUCLEOTIDE SEQUENCE [LARGE SCALE GENOMIC DNA]</scope>
    <source>
        <strain evidence="10 11">JAM1</strain>
    </source>
</reference>
<dbReference type="KEGG" id="mej:Q7A_1073"/>
<comment type="similarity">
    <text evidence="2">Belongs to the CPA3 antiporters (TC 2.A.63) subunit B family.</text>
</comment>
<feature type="transmembrane region" description="Helical" evidence="7">
    <location>
        <begin position="271"/>
        <end position="294"/>
    </location>
</feature>
<proteinExistence type="inferred from homology"/>
<feature type="domain" description="MrpA C-terminal/MbhD" evidence="9">
    <location>
        <begin position="14"/>
        <end position="75"/>
    </location>
</feature>
<evidence type="ECO:0000256" key="6">
    <source>
        <dbReference type="ARBA" id="ARBA00023136"/>
    </source>
</evidence>
<evidence type="ECO:0000313" key="10">
    <source>
        <dbReference type="EMBL" id="AFI83915.1"/>
    </source>
</evidence>
<evidence type="ECO:0000256" key="5">
    <source>
        <dbReference type="ARBA" id="ARBA00022989"/>
    </source>
</evidence>
<evidence type="ECO:0000313" key="11">
    <source>
        <dbReference type="Proteomes" id="UP000009144"/>
    </source>
</evidence>
<keyword evidence="5 7" id="KW-1133">Transmembrane helix</keyword>
<accession>I1XHP6</accession>
<dbReference type="AlphaFoldDB" id="I1XHP6"/>
<evidence type="ECO:0000259" key="9">
    <source>
        <dbReference type="Pfam" id="PF13244"/>
    </source>
</evidence>
<protein>
    <submittedName>
        <fullName evidence="10">Na(+) H(+) antiporter subunit A, Na(+) H(+) antiporter subunit B</fullName>
    </submittedName>
</protein>
<dbReference type="HOGENOM" id="CLU_069132_0_0_6"/>
<dbReference type="Proteomes" id="UP000009144">
    <property type="component" value="Chromosome"/>
</dbReference>
<dbReference type="STRING" id="754476.Q7A_1073"/>
<evidence type="ECO:0000259" key="8">
    <source>
        <dbReference type="Pfam" id="PF04039"/>
    </source>
</evidence>
<keyword evidence="3" id="KW-1003">Cell membrane</keyword>
<dbReference type="Pfam" id="PF04039">
    <property type="entry name" value="MnhB"/>
    <property type="match status" value="1"/>
</dbReference>
<feature type="domain" description="Na+/H+ antiporter MnhB subunit-related protein" evidence="8">
    <location>
        <begin position="180"/>
        <end position="289"/>
    </location>
</feature>
<evidence type="ECO:0000256" key="3">
    <source>
        <dbReference type="ARBA" id="ARBA00022475"/>
    </source>
</evidence>
<dbReference type="OrthoDB" id="4962908at2"/>
<dbReference type="InterPro" id="IPR007182">
    <property type="entry name" value="MnhB"/>
</dbReference>
<dbReference type="PANTHER" id="PTHR33932:SF4">
    <property type="entry name" value="NA(+)_H(+) ANTIPORTER SUBUNIT B"/>
    <property type="match status" value="1"/>
</dbReference>
<dbReference type="InterPro" id="IPR050622">
    <property type="entry name" value="CPA3_antiporter_subunitB"/>
</dbReference>
<dbReference type="eggNOG" id="COG2111">
    <property type="taxonomic scope" value="Bacteria"/>
</dbReference>
<keyword evidence="6 7" id="KW-0472">Membrane</keyword>
<comment type="subcellular location">
    <subcellularLocation>
        <location evidence="1">Cell membrane</location>
        <topology evidence="1">Multi-pass membrane protein</topology>
    </subcellularLocation>
</comment>
<evidence type="ECO:0000256" key="4">
    <source>
        <dbReference type="ARBA" id="ARBA00022692"/>
    </source>
</evidence>
<feature type="transmembrane region" description="Helical" evidence="7">
    <location>
        <begin position="55"/>
        <end position="75"/>
    </location>
</feature>
<keyword evidence="4 7" id="KW-0812">Transmembrane</keyword>
<feature type="transmembrane region" description="Helical" evidence="7">
    <location>
        <begin position="204"/>
        <end position="223"/>
    </location>
</feature>
<evidence type="ECO:0000256" key="1">
    <source>
        <dbReference type="ARBA" id="ARBA00004651"/>
    </source>
</evidence>
<dbReference type="PANTHER" id="PTHR33932">
    <property type="entry name" value="NA(+)/H(+) ANTIPORTER SUBUNIT B"/>
    <property type="match status" value="1"/>
</dbReference>
<feature type="transmembrane region" description="Helical" evidence="7">
    <location>
        <begin position="235"/>
        <end position="259"/>
    </location>
</feature>
<name>I1XHP6_METNJ</name>
<dbReference type="Pfam" id="PF13244">
    <property type="entry name" value="MbhD"/>
    <property type="match status" value="1"/>
</dbReference>
<sequence>MQTEWLFDGVLVSLLLALATGSVFTRSLFNSITLYIAFGMLLALTWARLGAADLALAEAAIGAGITGALLLSAYAQSNFAKEQHQKRQNHWLAFAFLLLIMMWLFQAIWPLADLTSSLTDLSQQSLNKSGVDHPTTAVLLNYRAWDTLLELGVLLLAFLGARQLAIRPYKLPTSWPLITAWSRILAPIIVVVGGYILWRGYSAPGGAFQAGALLAAGATLLSLTEVLPPLRWRSLWLRSLVLMGISLFIIVAVLTAWLGNAWLEYPLAYNSLLIFSIEVAATLSIAITLTWLVVGDRES</sequence>
<keyword evidence="11" id="KW-1185">Reference proteome</keyword>
<feature type="transmembrane region" description="Helical" evidence="7">
    <location>
        <begin position="91"/>
        <end position="112"/>
    </location>
</feature>